<dbReference type="RefSeq" id="WP_145109139.1">
    <property type="nucleotide sequence ID" value="NZ_CP036349.1"/>
</dbReference>
<dbReference type="SUPFAM" id="SSF49785">
    <property type="entry name" value="Galactose-binding domain-like"/>
    <property type="match status" value="1"/>
</dbReference>
<protein>
    <submittedName>
        <fullName evidence="3">NPCBM/NEW2 domain protein</fullName>
    </submittedName>
</protein>
<keyword evidence="4" id="KW-1185">Reference proteome</keyword>
<dbReference type="InterPro" id="IPR008979">
    <property type="entry name" value="Galactose-bd-like_sf"/>
</dbReference>
<dbReference type="EMBL" id="CP036349">
    <property type="protein sequence ID" value="QDV72965.1"/>
    <property type="molecule type" value="Genomic_DNA"/>
</dbReference>
<feature type="signal peptide" evidence="1">
    <location>
        <begin position="1"/>
        <end position="28"/>
    </location>
</feature>
<dbReference type="KEGG" id="bmei:Spa11_11520"/>
<gene>
    <name evidence="3" type="ORF">Spa11_11520</name>
</gene>
<evidence type="ECO:0000259" key="2">
    <source>
        <dbReference type="Pfam" id="PF08305"/>
    </source>
</evidence>
<dbReference type="Pfam" id="PF08305">
    <property type="entry name" value="NPCBM"/>
    <property type="match status" value="1"/>
</dbReference>
<feature type="domain" description="Glycosyl hydrolase family 98 putative carbohydrate-binding module" evidence="2">
    <location>
        <begin position="310"/>
        <end position="412"/>
    </location>
</feature>
<evidence type="ECO:0000256" key="1">
    <source>
        <dbReference type="SAM" id="SignalP"/>
    </source>
</evidence>
<dbReference type="AlphaFoldDB" id="A0A518K5B7"/>
<reference evidence="3 4" key="1">
    <citation type="submission" date="2019-02" db="EMBL/GenBank/DDBJ databases">
        <title>Deep-cultivation of Planctomycetes and their phenomic and genomic characterization uncovers novel biology.</title>
        <authorList>
            <person name="Wiegand S."/>
            <person name="Jogler M."/>
            <person name="Boedeker C."/>
            <person name="Pinto D."/>
            <person name="Vollmers J."/>
            <person name="Rivas-Marin E."/>
            <person name="Kohn T."/>
            <person name="Peeters S.H."/>
            <person name="Heuer A."/>
            <person name="Rast P."/>
            <person name="Oberbeckmann S."/>
            <person name="Bunk B."/>
            <person name="Jeske O."/>
            <person name="Meyerdierks A."/>
            <person name="Storesund J.E."/>
            <person name="Kallscheuer N."/>
            <person name="Luecker S."/>
            <person name="Lage O.M."/>
            <person name="Pohl T."/>
            <person name="Merkel B.J."/>
            <person name="Hornburger P."/>
            <person name="Mueller R.-W."/>
            <person name="Bruemmer F."/>
            <person name="Labrenz M."/>
            <person name="Spormann A.M."/>
            <person name="Op den Camp H."/>
            <person name="Overmann J."/>
            <person name="Amann R."/>
            <person name="Jetten M.S.M."/>
            <person name="Mascher T."/>
            <person name="Medema M.H."/>
            <person name="Devos D.P."/>
            <person name="Kaster A.-K."/>
            <person name="Ovreas L."/>
            <person name="Rohde M."/>
            <person name="Galperin M.Y."/>
            <person name="Jogler C."/>
        </authorList>
    </citation>
    <scope>NUCLEOTIDE SEQUENCE [LARGE SCALE GENOMIC DNA]</scope>
    <source>
        <strain evidence="3 4">Spa11</strain>
    </source>
</reference>
<dbReference type="Gene3D" id="2.60.120.1060">
    <property type="entry name" value="NPCBM/NEW2 domain"/>
    <property type="match status" value="1"/>
</dbReference>
<evidence type="ECO:0000313" key="3">
    <source>
        <dbReference type="EMBL" id="QDV72965.1"/>
    </source>
</evidence>
<dbReference type="Proteomes" id="UP000316426">
    <property type="component" value="Chromosome"/>
</dbReference>
<keyword evidence="1" id="KW-0732">Signal</keyword>
<feature type="chain" id="PRO_5022209045" evidence="1">
    <location>
        <begin position="29"/>
        <end position="414"/>
    </location>
</feature>
<evidence type="ECO:0000313" key="4">
    <source>
        <dbReference type="Proteomes" id="UP000316426"/>
    </source>
</evidence>
<dbReference type="InterPro" id="IPR038637">
    <property type="entry name" value="NPCBM_sf"/>
</dbReference>
<dbReference type="InterPro" id="IPR013222">
    <property type="entry name" value="Glyco_hyd_98_carb-bd"/>
</dbReference>
<sequence precursor="true">MPTPTRRRAALVWLSVCAIAAVMGPASAAPLVTIETTGDEVVGRLESLDSRGVRLAENGGSQLASRDVLKVVFEESPQSPSSEAAVGKVELVDGSGFAYIGVEFDGETVRFSLRGEARIDAPVASIASWRLGGSDALELANGGGASDVLVVKRRDGGYAPVEGVVIELSREGVRFALEADDGAEPVHAAWSRIGAIRFYRANDRQERERPVVVTLTDGGLIAAEEVAYRDGMLRLPHGSAPIEAVASIDLSGGRVVSVDELKVLGDEYVAYFQEEAAPTKGYTFNRSLLGGPLALRYPDRRAPGAWPELSVERQFGRGVALRSRGELRLELPSSAQRLRGVVGLDPDAALAGSAEVRIVADGKTLWSGAVDGGSAPAVIDQPLVTAKTLTLQVDYGDNLDAGDFVNFCDLRVIR</sequence>
<proteinExistence type="predicted"/>
<organism evidence="3 4">
    <name type="scientific">Botrimarina mediterranea</name>
    <dbReference type="NCBI Taxonomy" id="2528022"/>
    <lineage>
        <taxon>Bacteria</taxon>
        <taxon>Pseudomonadati</taxon>
        <taxon>Planctomycetota</taxon>
        <taxon>Planctomycetia</taxon>
        <taxon>Pirellulales</taxon>
        <taxon>Lacipirellulaceae</taxon>
        <taxon>Botrimarina</taxon>
    </lineage>
</organism>
<accession>A0A518K5B7</accession>
<name>A0A518K5B7_9BACT</name>